<organism evidence="3 4">
    <name type="scientific">Lolliginicoccus lacisalsi</name>
    <dbReference type="NCBI Taxonomy" id="2742202"/>
    <lineage>
        <taxon>Bacteria</taxon>
        <taxon>Bacillati</taxon>
        <taxon>Actinomycetota</taxon>
        <taxon>Actinomycetes</taxon>
        <taxon>Mycobacteriales</taxon>
        <taxon>Hoyosellaceae</taxon>
        <taxon>Lolliginicoccus</taxon>
    </lineage>
</organism>
<dbReference type="Proteomes" id="UP000642993">
    <property type="component" value="Unassembled WGS sequence"/>
</dbReference>
<dbReference type="GO" id="GO:0004175">
    <property type="term" value="F:endopeptidase activity"/>
    <property type="evidence" value="ECO:0007669"/>
    <property type="project" value="UniProtKB-ARBA"/>
</dbReference>
<protein>
    <submittedName>
        <fullName evidence="3">CPBP family intramembrane metalloprotease</fullName>
    </submittedName>
</protein>
<reference evidence="3" key="1">
    <citation type="submission" date="2020-09" db="EMBL/GenBank/DDBJ databases">
        <title>Hoyosella lacisalsi sp. nov., a halotolerant actinobacterium isolated from soil of Lake Gudzhirganskoe.</title>
        <authorList>
            <person name="Yang Q."/>
            <person name="Guo P.Y."/>
            <person name="Liu S.W."/>
            <person name="Li F.N."/>
            <person name="Sun C.H."/>
        </authorList>
    </citation>
    <scope>NUCLEOTIDE SEQUENCE</scope>
    <source>
        <strain evidence="3">G463</strain>
    </source>
</reference>
<dbReference type="EMBL" id="JACYWE010000006">
    <property type="protein sequence ID" value="MBD8506959.1"/>
    <property type="molecule type" value="Genomic_DNA"/>
</dbReference>
<feature type="transmembrane region" description="Helical" evidence="1">
    <location>
        <begin position="157"/>
        <end position="184"/>
    </location>
</feature>
<keyword evidence="4" id="KW-1185">Reference proteome</keyword>
<feature type="transmembrane region" description="Helical" evidence="1">
    <location>
        <begin position="236"/>
        <end position="257"/>
    </location>
</feature>
<evidence type="ECO:0000259" key="2">
    <source>
        <dbReference type="Pfam" id="PF02517"/>
    </source>
</evidence>
<dbReference type="Pfam" id="PF02517">
    <property type="entry name" value="Rce1-like"/>
    <property type="match status" value="1"/>
</dbReference>
<feature type="transmembrane region" description="Helical" evidence="1">
    <location>
        <begin position="77"/>
        <end position="98"/>
    </location>
</feature>
<keyword evidence="3" id="KW-0378">Hydrolase</keyword>
<dbReference type="AlphaFoldDB" id="A0A927PMK5"/>
<proteinExistence type="predicted"/>
<gene>
    <name evidence="3" type="ORF">HT102_10705</name>
</gene>
<feature type="transmembrane region" description="Helical" evidence="1">
    <location>
        <begin position="205"/>
        <end position="230"/>
    </location>
</feature>
<keyword evidence="1" id="KW-1133">Transmembrane helix</keyword>
<feature type="domain" description="CAAX prenyl protease 2/Lysostaphin resistance protein A-like" evidence="2">
    <location>
        <begin position="157"/>
        <end position="248"/>
    </location>
</feature>
<evidence type="ECO:0000256" key="1">
    <source>
        <dbReference type="SAM" id="Phobius"/>
    </source>
</evidence>
<evidence type="ECO:0000313" key="3">
    <source>
        <dbReference type="EMBL" id="MBD8506959.1"/>
    </source>
</evidence>
<dbReference type="InterPro" id="IPR003675">
    <property type="entry name" value="Rce1/LyrA-like_dom"/>
</dbReference>
<keyword evidence="1" id="KW-0472">Membrane</keyword>
<comment type="caution">
    <text evidence="3">The sequence shown here is derived from an EMBL/GenBank/DDBJ whole genome shotgun (WGS) entry which is preliminary data.</text>
</comment>
<keyword evidence="3" id="KW-0645">Protease</keyword>
<keyword evidence="3" id="KW-0482">Metalloprotease</keyword>
<sequence length="258" mass="27641">MSSWREPPLHGFPGRASNPAEARALRIEIVIVLAVTLGLQGFYSAISFTEALLAPAALAEQSVALNASRSQSGLIDFLRQLASALRLLAWATLGGYLLWRSGALARAQRFLRPRAGDLLPGAVLAALIGLPGLWLYFTGRALGITVEVVPAALPDAWWSVAMLVLSAIANSAAEEILVVVYLLVRLHQIGMRPWAAVAVSAALRGLYHLYQGIGSFGGNIVMGIIFARYFPATSRAWPLVTAHALIDIVAFVGYAMLR</sequence>
<dbReference type="GO" id="GO:0008237">
    <property type="term" value="F:metallopeptidase activity"/>
    <property type="evidence" value="ECO:0007669"/>
    <property type="project" value="UniProtKB-KW"/>
</dbReference>
<accession>A0A927PMK5</accession>
<feature type="transmembrane region" description="Helical" evidence="1">
    <location>
        <begin position="118"/>
        <end position="137"/>
    </location>
</feature>
<keyword evidence="1" id="KW-0812">Transmembrane</keyword>
<name>A0A927PMK5_9ACTN</name>
<evidence type="ECO:0000313" key="4">
    <source>
        <dbReference type="Proteomes" id="UP000642993"/>
    </source>
</evidence>
<feature type="transmembrane region" description="Helical" evidence="1">
    <location>
        <begin position="25"/>
        <end position="46"/>
    </location>
</feature>
<dbReference type="GO" id="GO:0080120">
    <property type="term" value="P:CAAX-box protein maturation"/>
    <property type="evidence" value="ECO:0007669"/>
    <property type="project" value="UniProtKB-ARBA"/>
</dbReference>